<organism evidence="1">
    <name type="scientific">Chromera velia CCMP2878</name>
    <dbReference type="NCBI Taxonomy" id="1169474"/>
    <lineage>
        <taxon>Eukaryota</taxon>
        <taxon>Sar</taxon>
        <taxon>Alveolata</taxon>
        <taxon>Colpodellida</taxon>
        <taxon>Chromeraceae</taxon>
        <taxon>Chromera</taxon>
    </lineage>
</organism>
<reference evidence="1" key="1">
    <citation type="submission" date="2014-11" db="EMBL/GenBank/DDBJ databases">
        <authorList>
            <person name="Otto D Thomas"/>
            <person name="Naeem Raeece"/>
        </authorList>
    </citation>
    <scope>NUCLEOTIDE SEQUENCE</scope>
</reference>
<protein>
    <submittedName>
        <fullName evidence="1">Uncharacterized protein</fullName>
    </submittedName>
</protein>
<evidence type="ECO:0000313" key="1">
    <source>
        <dbReference type="EMBL" id="CEM34344.1"/>
    </source>
</evidence>
<dbReference type="PhylomeDB" id="A0A0G4GUT0"/>
<sequence>MTQALHRYGRDLLLQQQSETGRARLRSCAGGPASAWLTAMPSSHWTTIAPTLFFVALRLRLGLNLPEIQRNPICACGLPLNLAGHHAQRCATGRGIWWRHEQVKDAFCNILSGVRHTYVSRERTFAQLGLSTPTRLVEEGQKRPDLLSGMPSGESYLGDVSVTHPMSMEAARLRRMSNYAGAAARDIEMVKDRKYKAICKEMGLEFVPLVFETYGRPGKKTVEFLSAVANHAASRVRGGEDFAAVQGRIMQQYFKILSCTLQRFVAANVLSSIHSRKGRRGPFQVEPLLARDMAAFSVPGQGVLAESEGRSEIKKE</sequence>
<accession>A0A0G4GUT0</accession>
<dbReference type="EMBL" id="CDMZ01001556">
    <property type="protein sequence ID" value="CEM34344.1"/>
    <property type="molecule type" value="Genomic_DNA"/>
</dbReference>
<dbReference type="AlphaFoldDB" id="A0A0G4GUT0"/>
<dbReference type="VEuPathDB" id="CryptoDB:Cvel_23405"/>
<gene>
    <name evidence="1" type="ORF">Cvel_23405</name>
</gene>
<name>A0A0G4GUT0_9ALVE</name>
<proteinExistence type="predicted"/>